<dbReference type="InterPro" id="IPR050245">
    <property type="entry name" value="PrsA_foldase"/>
</dbReference>
<reference evidence="2 3" key="1">
    <citation type="journal article" date="2015" name="Nature">
        <title>rRNA introns, odd ribosomes, and small enigmatic genomes across a large radiation of phyla.</title>
        <authorList>
            <person name="Brown C.T."/>
            <person name="Hug L.A."/>
            <person name="Thomas B.C."/>
            <person name="Sharon I."/>
            <person name="Castelle C.J."/>
            <person name="Singh A."/>
            <person name="Wilkins M.J."/>
            <person name="Williams K.H."/>
            <person name="Banfield J.F."/>
        </authorList>
    </citation>
    <scope>NUCLEOTIDE SEQUENCE [LARGE SCALE GENOMIC DNA]</scope>
</reference>
<dbReference type="AlphaFoldDB" id="A0A0G1F8D8"/>
<evidence type="ECO:0000256" key="1">
    <source>
        <dbReference type="SAM" id="Phobius"/>
    </source>
</evidence>
<evidence type="ECO:0000313" key="2">
    <source>
        <dbReference type="EMBL" id="KKT18576.1"/>
    </source>
</evidence>
<dbReference type="Gene3D" id="1.10.4030.10">
    <property type="entry name" value="Porin chaperone SurA, peptide-binding domain"/>
    <property type="match status" value="1"/>
</dbReference>
<protein>
    <submittedName>
        <fullName evidence="2">Foldase protein PrsA</fullName>
    </submittedName>
</protein>
<feature type="transmembrane region" description="Helical" evidence="1">
    <location>
        <begin position="45"/>
        <end position="70"/>
    </location>
</feature>
<keyword evidence="1" id="KW-0812">Transmembrane</keyword>
<dbReference type="EMBL" id="LCGS01000027">
    <property type="protein sequence ID" value="KKT18576.1"/>
    <property type="molecule type" value="Genomic_DNA"/>
</dbReference>
<keyword evidence="1" id="KW-0472">Membrane</keyword>
<evidence type="ECO:0000313" key="3">
    <source>
        <dbReference type="Proteomes" id="UP000034751"/>
    </source>
</evidence>
<name>A0A0G1F8D8_9BACT</name>
<organism evidence="2 3">
    <name type="scientific">Candidatus Nomurabacteria bacterium GW2011_GWB1_43_7</name>
    <dbReference type="NCBI Taxonomy" id="1618747"/>
    <lineage>
        <taxon>Bacteria</taxon>
        <taxon>Candidatus Nomuraibacteriota</taxon>
    </lineage>
</organism>
<keyword evidence="1" id="KW-1133">Transmembrane helix</keyword>
<dbReference type="SUPFAM" id="SSF109998">
    <property type="entry name" value="Triger factor/SurA peptide-binding domain-like"/>
    <property type="match status" value="1"/>
</dbReference>
<accession>A0A0G1F8D8</accession>
<dbReference type="Proteomes" id="UP000034751">
    <property type="component" value="Unassembled WGS sequence"/>
</dbReference>
<dbReference type="PANTHER" id="PTHR47245:SF2">
    <property type="entry name" value="PEPTIDYL-PROLYL CIS-TRANS ISOMERASE HP_0175-RELATED"/>
    <property type="match status" value="1"/>
</dbReference>
<dbReference type="STRING" id="1618747.UW02_C0027G0008"/>
<dbReference type="InterPro" id="IPR027304">
    <property type="entry name" value="Trigger_fact/SurA_dom_sf"/>
</dbReference>
<proteinExistence type="predicted"/>
<comment type="caution">
    <text evidence="2">The sequence shown here is derived from an EMBL/GenBank/DDBJ whole genome shotgun (WGS) entry which is preliminary data.</text>
</comment>
<sequence>MPQKKKRQVKVKTSPAVHEMIDTKTEQLLPPSAGFSKPRRSLPRLALIILAVLLVGLFVTNKGIFIAAIVDGKPIFRSQLNSVLVSRFGKQTLDGMISEMIITGEARKAGVSITQGEIDVKTKALVDSLGGGMTIDQLLAYQGMTRADFDSQLRLQMTVEKLLGKDITITDGDIANFIATSGAVLTATDEAGMKEEARQAILSEKINEKLQPWFTDLKAKVKVLRFL</sequence>
<gene>
    <name evidence="2" type="ORF">UW02_C0027G0008</name>
</gene>
<dbReference type="PANTHER" id="PTHR47245">
    <property type="entry name" value="PEPTIDYLPROLYL ISOMERASE"/>
    <property type="match status" value="1"/>
</dbReference>